<accession>A0A0S7XMM2</accession>
<dbReference type="AlphaFoldDB" id="A0A0S7XMM2"/>
<evidence type="ECO:0000256" key="2">
    <source>
        <dbReference type="ARBA" id="ARBA00023136"/>
    </source>
</evidence>
<evidence type="ECO:0000256" key="1">
    <source>
        <dbReference type="ARBA" id="ARBA00004370"/>
    </source>
</evidence>
<dbReference type="EMBL" id="LIZX01000223">
    <property type="protein sequence ID" value="KPJ63726.1"/>
    <property type="molecule type" value="Genomic_DNA"/>
</dbReference>
<dbReference type="InterPro" id="IPR000184">
    <property type="entry name" value="Bac_surfAg_D15"/>
</dbReference>
<protein>
    <recommendedName>
        <fullName evidence="3">Bacterial surface antigen (D15) domain-containing protein</fullName>
    </recommendedName>
</protein>
<dbReference type="Proteomes" id="UP000051861">
    <property type="component" value="Unassembled WGS sequence"/>
</dbReference>
<dbReference type="GO" id="GO:0019867">
    <property type="term" value="C:outer membrane"/>
    <property type="evidence" value="ECO:0007669"/>
    <property type="project" value="InterPro"/>
</dbReference>
<reference evidence="4 5" key="1">
    <citation type="journal article" date="2015" name="Microbiome">
        <title>Genomic resolution of linkages in carbon, nitrogen, and sulfur cycling among widespread estuary sediment bacteria.</title>
        <authorList>
            <person name="Baker B.J."/>
            <person name="Lazar C.S."/>
            <person name="Teske A.P."/>
            <person name="Dick G.J."/>
        </authorList>
    </citation>
    <scope>NUCLEOTIDE SEQUENCE [LARGE SCALE GENOMIC DNA]</scope>
    <source>
        <strain evidence="4">DG_54_3</strain>
    </source>
</reference>
<evidence type="ECO:0000313" key="5">
    <source>
        <dbReference type="Proteomes" id="UP000051861"/>
    </source>
</evidence>
<dbReference type="Pfam" id="PF01103">
    <property type="entry name" value="Omp85"/>
    <property type="match status" value="1"/>
</dbReference>
<sequence length="180" mass="20915">MRSLVDTFDKYPFPKEGKYHHLYFEFAGDILGGDVVYRKAFTSLESYFPLHRRVNFHPKIAVGVSDGTVPLSERFTLGGPDEIFGLFAEELRGDKMFLGNLGLRFRFFHTLYWTLRYDMGNVWSKVESIKLKNLKHAQMNGIDSTSDLAMIFKSTWLTASRFLDRTGFNPIFVHKKKEKN</sequence>
<evidence type="ECO:0000313" key="4">
    <source>
        <dbReference type="EMBL" id="KPJ63726.1"/>
    </source>
</evidence>
<proteinExistence type="predicted"/>
<evidence type="ECO:0000259" key="3">
    <source>
        <dbReference type="Pfam" id="PF01103"/>
    </source>
</evidence>
<feature type="domain" description="Bacterial surface antigen (D15)" evidence="3">
    <location>
        <begin position="5"/>
        <end position="128"/>
    </location>
</feature>
<keyword evidence="2" id="KW-0472">Membrane</keyword>
<gene>
    <name evidence="4" type="ORF">AMJ44_14105</name>
</gene>
<dbReference type="Gene3D" id="2.40.160.50">
    <property type="entry name" value="membrane protein fhac: a member of the omp85/tpsb transporter family"/>
    <property type="match status" value="1"/>
</dbReference>
<comment type="caution">
    <text evidence="4">The sequence shown here is derived from an EMBL/GenBank/DDBJ whole genome shotgun (WGS) entry which is preliminary data.</text>
</comment>
<comment type="subcellular location">
    <subcellularLocation>
        <location evidence="1">Membrane</location>
    </subcellularLocation>
</comment>
<organism evidence="4 5">
    <name type="scientific">candidate division WOR-1 bacterium DG_54_3</name>
    <dbReference type="NCBI Taxonomy" id="1703775"/>
    <lineage>
        <taxon>Bacteria</taxon>
        <taxon>Bacillati</taxon>
        <taxon>Saganbacteria</taxon>
    </lineage>
</organism>
<name>A0A0S7XMM2_UNCSA</name>